<dbReference type="RefSeq" id="WP_019380773.1">
    <property type="nucleotide sequence ID" value="NZ_CP015506.1"/>
</dbReference>
<dbReference type="Pfam" id="PF00534">
    <property type="entry name" value="Glycos_transf_1"/>
    <property type="match status" value="1"/>
</dbReference>
<feature type="domain" description="Glycosyltransferase subfamily 4-like N-terminal" evidence="2">
    <location>
        <begin position="15"/>
        <end position="181"/>
    </location>
</feature>
<accession>A0A161J6B5</accession>
<protein>
    <submittedName>
        <fullName evidence="3">Uncharacterized protein</fullName>
    </submittedName>
</protein>
<dbReference type="Pfam" id="PF13439">
    <property type="entry name" value="Glyco_transf_4"/>
    <property type="match status" value="1"/>
</dbReference>
<dbReference type="AlphaFoldDB" id="A0A161J6B5"/>
<gene>
    <name evidence="3" type="ORF">A361_24960</name>
</gene>
<evidence type="ECO:0000313" key="3">
    <source>
        <dbReference type="EMBL" id="AND42261.1"/>
    </source>
</evidence>
<dbReference type="InterPro" id="IPR050194">
    <property type="entry name" value="Glycosyltransferase_grp1"/>
</dbReference>
<organism evidence="3 4">
    <name type="scientific">Cytobacillus oceanisediminis 2691</name>
    <dbReference type="NCBI Taxonomy" id="1196031"/>
    <lineage>
        <taxon>Bacteria</taxon>
        <taxon>Bacillati</taxon>
        <taxon>Bacillota</taxon>
        <taxon>Bacilli</taxon>
        <taxon>Bacillales</taxon>
        <taxon>Bacillaceae</taxon>
        <taxon>Cytobacillus</taxon>
    </lineage>
</organism>
<dbReference type="CDD" id="cd03801">
    <property type="entry name" value="GT4_PimA-like"/>
    <property type="match status" value="1"/>
</dbReference>
<sequence length="369" mass="42231">MTKVLLFSHEFPPKVGGAGMVAYDIANSLTKKNIQVTAVTNNYKNSKAIINSGFRHLEVKILPKMGPYFYWKKLKEMNMGDYDKIIINDIGAALTASLFFPVSIQKKSIIYLHGSEPEKIFKSPSVFFRILKFKKRYIKLLNNAHSIVAVSEYMKNKMYPFLKDSSASKKVKVIYNGINLDEYEFLKTDIRNKYNIGMNKKIILSAGRVVVGKGYKEMYEIFRDLLKQGFDYHWILVGDGDYLRELKRLSLGDNINTSMTFVGKLERRELNYFYSAANIFWSLSNYEESLGLVYIESIASGTPVIARKKGGALEVITEKTGYLIENNDECLKLLKTVQFKKLSLNTVNEALEKFNLENNINELIGLIKT</sequence>
<dbReference type="eggNOG" id="COG0438">
    <property type="taxonomic scope" value="Bacteria"/>
</dbReference>
<dbReference type="Gene3D" id="3.40.50.2000">
    <property type="entry name" value="Glycogen Phosphorylase B"/>
    <property type="match status" value="2"/>
</dbReference>
<dbReference type="EMBL" id="CP015506">
    <property type="protein sequence ID" value="AND42261.1"/>
    <property type="molecule type" value="Genomic_DNA"/>
</dbReference>
<evidence type="ECO:0000313" key="4">
    <source>
        <dbReference type="Proteomes" id="UP000077856"/>
    </source>
</evidence>
<dbReference type="InterPro" id="IPR028098">
    <property type="entry name" value="Glyco_trans_4-like_N"/>
</dbReference>
<dbReference type="InterPro" id="IPR001296">
    <property type="entry name" value="Glyco_trans_1"/>
</dbReference>
<reference evidence="3 4" key="1">
    <citation type="submission" date="2016-04" db="EMBL/GenBank/DDBJ databases">
        <title>Complete genome sequence of Bacillus oceanisediminis strain 2691.</title>
        <authorList>
            <person name="Jeong H."/>
            <person name="Kim H.J."/>
            <person name="Lee D.-W."/>
        </authorList>
    </citation>
    <scope>NUCLEOTIDE SEQUENCE [LARGE SCALE GENOMIC DNA]</scope>
    <source>
        <strain evidence="3 4">2691</strain>
    </source>
</reference>
<evidence type="ECO:0000259" key="2">
    <source>
        <dbReference type="Pfam" id="PF13439"/>
    </source>
</evidence>
<dbReference type="Proteomes" id="UP000077856">
    <property type="component" value="Chromosome"/>
</dbReference>
<name>A0A161J6B5_9BACI</name>
<dbReference type="PANTHER" id="PTHR45947">
    <property type="entry name" value="SULFOQUINOVOSYL TRANSFERASE SQD2"/>
    <property type="match status" value="1"/>
</dbReference>
<evidence type="ECO:0000259" key="1">
    <source>
        <dbReference type="Pfam" id="PF00534"/>
    </source>
</evidence>
<dbReference type="KEGG" id="bon:A361_24960"/>
<feature type="domain" description="Glycosyl transferase family 1" evidence="1">
    <location>
        <begin position="188"/>
        <end position="328"/>
    </location>
</feature>
<dbReference type="PANTHER" id="PTHR45947:SF3">
    <property type="entry name" value="SULFOQUINOVOSYL TRANSFERASE SQD2"/>
    <property type="match status" value="1"/>
</dbReference>
<proteinExistence type="predicted"/>
<dbReference type="GO" id="GO:0016757">
    <property type="term" value="F:glycosyltransferase activity"/>
    <property type="evidence" value="ECO:0007669"/>
    <property type="project" value="InterPro"/>
</dbReference>
<dbReference type="SUPFAM" id="SSF53756">
    <property type="entry name" value="UDP-Glycosyltransferase/glycogen phosphorylase"/>
    <property type="match status" value="1"/>
</dbReference>
<dbReference type="STRING" id="1196031.A361_24960"/>